<dbReference type="Pfam" id="PF00005">
    <property type="entry name" value="ABC_tran"/>
    <property type="match status" value="2"/>
</dbReference>
<dbReference type="AlphaFoldDB" id="A0AAV8WF09"/>
<dbReference type="Proteomes" id="UP001159042">
    <property type="component" value="Unassembled WGS sequence"/>
</dbReference>
<dbReference type="FunFam" id="3.40.50.300:FF:000163">
    <property type="entry name" value="Multidrug resistance-associated protein member 4"/>
    <property type="match status" value="1"/>
</dbReference>
<dbReference type="FunFam" id="1.20.1560.10:FF:000014">
    <property type="entry name" value="Multidrug resistance-associated protein member 4"/>
    <property type="match status" value="1"/>
</dbReference>
<evidence type="ECO:0000259" key="11">
    <source>
        <dbReference type="PROSITE" id="PS50893"/>
    </source>
</evidence>
<dbReference type="InterPro" id="IPR017871">
    <property type="entry name" value="ABC_transporter-like_CS"/>
</dbReference>
<dbReference type="CDD" id="cd03244">
    <property type="entry name" value="ABCC_MRP_domain2"/>
    <property type="match status" value="1"/>
</dbReference>
<dbReference type="CDD" id="cd03250">
    <property type="entry name" value="ABCC_MRP_domain1"/>
    <property type="match status" value="1"/>
</dbReference>
<proteinExistence type="predicted"/>
<reference evidence="13 14" key="1">
    <citation type="journal article" date="2023" name="Insect Mol. Biol.">
        <title>Genome sequencing provides insights into the evolution of gene families encoding plant cell wall-degrading enzymes in longhorned beetles.</title>
        <authorList>
            <person name="Shin N.R."/>
            <person name="Okamura Y."/>
            <person name="Kirsch R."/>
            <person name="Pauchet Y."/>
        </authorList>
    </citation>
    <scope>NUCLEOTIDE SEQUENCE [LARGE SCALE GENOMIC DNA]</scope>
    <source>
        <strain evidence="13">EAD_L_NR</strain>
    </source>
</reference>
<dbReference type="CDD" id="cd18579">
    <property type="entry name" value="ABC_6TM_ABCC_D1"/>
    <property type="match status" value="1"/>
</dbReference>
<evidence type="ECO:0000256" key="3">
    <source>
        <dbReference type="ARBA" id="ARBA00022692"/>
    </source>
</evidence>
<evidence type="ECO:0000256" key="7">
    <source>
        <dbReference type="ARBA" id="ARBA00022989"/>
    </source>
</evidence>
<dbReference type="InterPro" id="IPR044726">
    <property type="entry name" value="ABCC_6TM_D2"/>
</dbReference>
<feature type="transmembrane region" description="Helical" evidence="10">
    <location>
        <begin position="220"/>
        <end position="242"/>
    </location>
</feature>
<feature type="transmembrane region" description="Helical" evidence="10">
    <location>
        <begin position="298"/>
        <end position="328"/>
    </location>
</feature>
<feature type="transmembrane region" description="Helical" evidence="10">
    <location>
        <begin position="788"/>
        <end position="821"/>
    </location>
</feature>
<dbReference type="InterPro" id="IPR011527">
    <property type="entry name" value="ABC1_TM_dom"/>
</dbReference>
<keyword evidence="7 10" id="KW-1133">Transmembrane helix</keyword>
<keyword evidence="8 10" id="KW-0472">Membrane</keyword>
<feature type="domain" description="ABC transmembrane type-1" evidence="12">
    <location>
        <begin position="92"/>
        <end position="361"/>
    </location>
</feature>
<accession>A0AAV8WF09</accession>
<dbReference type="Gene3D" id="3.40.50.300">
    <property type="entry name" value="P-loop containing nucleotide triphosphate hydrolases"/>
    <property type="match status" value="2"/>
</dbReference>
<dbReference type="InterPro" id="IPR003439">
    <property type="entry name" value="ABC_transporter-like_ATP-bd"/>
</dbReference>
<dbReference type="SUPFAM" id="SSF90123">
    <property type="entry name" value="ABC transporter transmembrane region"/>
    <property type="match status" value="2"/>
</dbReference>
<evidence type="ECO:0008006" key="15">
    <source>
        <dbReference type="Google" id="ProtNLM"/>
    </source>
</evidence>
<dbReference type="InterPro" id="IPR050173">
    <property type="entry name" value="ABC_transporter_C-like"/>
</dbReference>
<evidence type="ECO:0000256" key="8">
    <source>
        <dbReference type="ARBA" id="ARBA00023136"/>
    </source>
</evidence>
<dbReference type="Pfam" id="PF00664">
    <property type="entry name" value="ABC_membrane"/>
    <property type="match status" value="2"/>
</dbReference>
<comment type="subcellular location">
    <subcellularLocation>
        <location evidence="1">Membrane</location>
        <topology evidence="1">Multi-pass membrane protein</topology>
    </subcellularLocation>
</comment>
<dbReference type="GO" id="GO:0016020">
    <property type="term" value="C:membrane"/>
    <property type="evidence" value="ECO:0007669"/>
    <property type="project" value="UniProtKB-SubCell"/>
</dbReference>
<keyword evidence="5" id="KW-0547">Nucleotide-binding</keyword>
<evidence type="ECO:0000256" key="10">
    <source>
        <dbReference type="SAM" id="Phobius"/>
    </source>
</evidence>
<dbReference type="PROSITE" id="PS50893">
    <property type="entry name" value="ABC_TRANSPORTER_2"/>
    <property type="match status" value="2"/>
</dbReference>
<feature type="transmembrane region" description="Helical" evidence="10">
    <location>
        <begin position="117"/>
        <end position="136"/>
    </location>
</feature>
<organism evidence="13 14">
    <name type="scientific">Exocentrus adspersus</name>
    <dbReference type="NCBI Taxonomy" id="1586481"/>
    <lineage>
        <taxon>Eukaryota</taxon>
        <taxon>Metazoa</taxon>
        <taxon>Ecdysozoa</taxon>
        <taxon>Arthropoda</taxon>
        <taxon>Hexapoda</taxon>
        <taxon>Insecta</taxon>
        <taxon>Pterygota</taxon>
        <taxon>Neoptera</taxon>
        <taxon>Endopterygota</taxon>
        <taxon>Coleoptera</taxon>
        <taxon>Polyphaga</taxon>
        <taxon>Cucujiformia</taxon>
        <taxon>Chrysomeloidea</taxon>
        <taxon>Cerambycidae</taxon>
        <taxon>Lamiinae</taxon>
        <taxon>Acanthocinini</taxon>
        <taxon>Exocentrus</taxon>
    </lineage>
</organism>
<feature type="domain" description="ABC transporter" evidence="11">
    <location>
        <begin position="392"/>
        <end position="611"/>
    </location>
</feature>
<dbReference type="SUPFAM" id="SSF52540">
    <property type="entry name" value="P-loop containing nucleoside triphosphate hydrolases"/>
    <property type="match status" value="2"/>
</dbReference>
<dbReference type="GO" id="GO:0005524">
    <property type="term" value="F:ATP binding"/>
    <property type="evidence" value="ECO:0007669"/>
    <property type="project" value="UniProtKB-KW"/>
</dbReference>
<dbReference type="PANTHER" id="PTHR24223">
    <property type="entry name" value="ATP-BINDING CASSETTE SUB-FAMILY C"/>
    <property type="match status" value="1"/>
</dbReference>
<dbReference type="InterPro" id="IPR003593">
    <property type="entry name" value="AAA+_ATPase"/>
</dbReference>
<keyword evidence="2" id="KW-0813">Transport</keyword>
<dbReference type="SMART" id="SM00382">
    <property type="entry name" value="AAA"/>
    <property type="match status" value="2"/>
</dbReference>
<sequence length="1220" mass="138261">MAERVDPRRETNTFSLLLFGYTVGLFRKGLRRDLEEEDLYGIKESCGSKRCGDGAEAQWDKTRSIYKLLWRRHGREYTAICFATILWTEINSISQPYGQSKLISYFESSQSDISKTDAYYCAGIVTLLKVASVFFWRHIAIYEFYLGIKIRASLKSLLYRKALRLSSAAFSDTNLGNIVTILTKDINTIEENLWMMMEFVIAFIQTGTISYLLWNRMGNAAFVGIGLLFFSLPLQIYLCSLLTGIRLRVGKYSDARLLLTQETLSAMKIVKMYGWENFFYKKIAEARKKEVSIMMKGLYLKFAVAIIAFLNSKLTFLLLILCYIWLGNTTSTETIFYVLTLYYDLKMIFGWTIPYNTSKAAEFRAALIRLNKLLNTEEVKKLREQNNEKACLELDQVTVKVKSDVILKRVCFKVDSPGLVLVTGAVGSGKSVLLKTMLQEYPCEGVVNVRGTVSYASQEPWLFPASIKDNIMFGQEYNKERYEEVVRCCALEYDFSLLEQGDETLVVDRGANLSKGQQARVNLARAVYKDSDVYLLDDSLTALDVQVQDFIFEECIRKFLDGRIRVLVTQNVTHMKKVGKVVTLEEGCLVVHQKVVSDGRSAVTVEEEENTDASTGGDNRTDDNKVYQETKKQGKVELVVYKKYFRFGGGLLLFTAIMIGYILSQFLESYSDQLQTDWVDLQKEVLDLSNTTNTTALETKTTEKDVTFVWYTALTIINAITALLKFYVLLRFCRTASINIHRIMSHRVINALMTFFDTHLIGNILNRFSYDLYNIDESLPFVFPDMTATLFVCAGSLILLVNVNWIFLFPSGLFIVGLVLVRMGYMPTGRSLKRLEAATRSPLVGLINSSLEGLTTIRASKAEPLLRNQFDVNQDLYSSAYFTLMCSTTAFEFFMDVLCALFSTLVVVRFLFFDHDISAGNVGLALTQVFMLTEYIQWGVRLWADVENHMTSVERVLEYTNDKNEEHTGKEPDHWPKQGSVVFRNVTLSYQNTTRPVLKDVSFEIQSGQRVGIVGRTGAGKSSIISTLFRLYDFQGSVLVDGVDTKQLPLSLLRKNISIIPQDPVLFTGTIRSNIDPDNLYPDEELWKVIEKVGIKSLIPELDLSVVEGGCGFSMGQKQLICLVRAAVRKCKIVVLDEATANMDAVTDEMLHQVVKDMFEGGTVLMIAHRLASILDCDKVIVMDKGEVAEIGTPRALLRDKRTAFYSMCKECEKIKSLVD</sequence>
<feature type="transmembrane region" description="Helical" evidence="10">
    <location>
        <begin position="893"/>
        <end position="912"/>
    </location>
</feature>
<comment type="caution">
    <text evidence="13">The sequence shown here is derived from an EMBL/GenBank/DDBJ whole genome shotgun (WGS) entry which is preliminary data.</text>
</comment>
<evidence type="ECO:0000313" key="14">
    <source>
        <dbReference type="Proteomes" id="UP001159042"/>
    </source>
</evidence>
<dbReference type="PROSITE" id="PS00211">
    <property type="entry name" value="ABC_TRANSPORTER_1"/>
    <property type="match status" value="1"/>
</dbReference>
<dbReference type="InterPro" id="IPR036640">
    <property type="entry name" value="ABC1_TM_sf"/>
</dbReference>
<feature type="transmembrane region" description="Helical" evidence="10">
    <location>
        <begin position="708"/>
        <end position="728"/>
    </location>
</feature>
<evidence type="ECO:0000256" key="4">
    <source>
        <dbReference type="ARBA" id="ARBA00022737"/>
    </source>
</evidence>
<protein>
    <recommendedName>
        <fullName evidence="15">Multidrug resistance-associated protein lethal(2)03659</fullName>
    </recommendedName>
</protein>
<dbReference type="FunFam" id="3.40.50.300:FF:000973">
    <property type="entry name" value="Multidrug resistance-associated protein 4"/>
    <property type="match status" value="1"/>
</dbReference>
<evidence type="ECO:0000313" key="13">
    <source>
        <dbReference type="EMBL" id="KAJ8925148.1"/>
    </source>
</evidence>
<evidence type="ECO:0000256" key="1">
    <source>
        <dbReference type="ARBA" id="ARBA00004141"/>
    </source>
</evidence>
<keyword evidence="4" id="KW-0677">Repeat</keyword>
<feature type="domain" description="ABC transporter" evidence="11">
    <location>
        <begin position="981"/>
        <end position="1210"/>
    </location>
</feature>
<dbReference type="GO" id="GO:0016887">
    <property type="term" value="F:ATP hydrolysis activity"/>
    <property type="evidence" value="ECO:0007669"/>
    <property type="project" value="InterPro"/>
</dbReference>
<keyword evidence="3 10" id="KW-0812">Transmembrane</keyword>
<dbReference type="EMBL" id="JANEYG010000002">
    <property type="protein sequence ID" value="KAJ8925148.1"/>
    <property type="molecule type" value="Genomic_DNA"/>
</dbReference>
<gene>
    <name evidence="13" type="ORF">NQ315_001333</name>
</gene>
<feature type="domain" description="ABC transmembrane type-1" evidence="12">
    <location>
        <begin position="647"/>
        <end position="948"/>
    </location>
</feature>
<feature type="transmembrane region" description="Helical" evidence="10">
    <location>
        <begin position="193"/>
        <end position="214"/>
    </location>
</feature>
<dbReference type="GO" id="GO:0140359">
    <property type="term" value="F:ABC-type transporter activity"/>
    <property type="evidence" value="ECO:0007669"/>
    <property type="project" value="InterPro"/>
</dbReference>
<dbReference type="PANTHER" id="PTHR24223:SF448">
    <property type="entry name" value="FI20146P1-RELATED"/>
    <property type="match status" value="1"/>
</dbReference>
<dbReference type="PROSITE" id="PS50929">
    <property type="entry name" value="ABC_TM1F"/>
    <property type="match status" value="2"/>
</dbReference>
<keyword evidence="6" id="KW-0067">ATP-binding</keyword>
<name>A0AAV8WF09_9CUCU</name>
<dbReference type="CDD" id="cd18580">
    <property type="entry name" value="ABC_6TM_ABCC_D2"/>
    <property type="match status" value="1"/>
</dbReference>
<evidence type="ECO:0000256" key="6">
    <source>
        <dbReference type="ARBA" id="ARBA00022840"/>
    </source>
</evidence>
<feature type="transmembrane region" description="Helical" evidence="10">
    <location>
        <begin position="644"/>
        <end position="663"/>
    </location>
</feature>
<keyword evidence="14" id="KW-1185">Reference proteome</keyword>
<feature type="region of interest" description="Disordered" evidence="9">
    <location>
        <begin position="602"/>
        <end position="626"/>
    </location>
</feature>
<dbReference type="InterPro" id="IPR027417">
    <property type="entry name" value="P-loop_NTPase"/>
</dbReference>
<evidence type="ECO:0000256" key="9">
    <source>
        <dbReference type="SAM" id="MobiDB-lite"/>
    </source>
</evidence>
<feature type="transmembrane region" description="Helical" evidence="10">
    <location>
        <begin position="748"/>
        <end position="768"/>
    </location>
</feature>
<evidence type="ECO:0000256" key="2">
    <source>
        <dbReference type="ARBA" id="ARBA00022448"/>
    </source>
</evidence>
<dbReference type="InterPro" id="IPR044746">
    <property type="entry name" value="ABCC_6TM_D1"/>
</dbReference>
<dbReference type="Gene3D" id="1.20.1560.10">
    <property type="entry name" value="ABC transporter type 1, transmembrane domain"/>
    <property type="match status" value="2"/>
</dbReference>
<evidence type="ECO:0000256" key="5">
    <source>
        <dbReference type="ARBA" id="ARBA00022741"/>
    </source>
</evidence>
<evidence type="ECO:0000259" key="12">
    <source>
        <dbReference type="PROSITE" id="PS50929"/>
    </source>
</evidence>